<keyword evidence="9" id="KW-0675">Receptor</keyword>
<reference evidence="16" key="1">
    <citation type="submission" date="2023-04" db="EMBL/GenBank/DDBJ databases">
        <authorList>
            <consortium name="ELIXIR-Norway"/>
        </authorList>
    </citation>
    <scope>NUCLEOTIDE SEQUENCE [LARGE SCALE GENOMIC DNA]</scope>
</reference>
<proteinExistence type="predicted"/>
<accession>A0ABN8XTN8</accession>
<feature type="domain" description="TLDc" evidence="15">
    <location>
        <begin position="376"/>
        <end position="536"/>
    </location>
</feature>
<dbReference type="Pfam" id="PF07534">
    <property type="entry name" value="TLD"/>
    <property type="match status" value="1"/>
</dbReference>
<evidence type="ECO:0000256" key="10">
    <source>
        <dbReference type="ARBA" id="ARBA00023180"/>
    </source>
</evidence>
<dbReference type="InterPro" id="IPR017452">
    <property type="entry name" value="GPCR_Rhodpsn_7TM"/>
</dbReference>
<dbReference type="InterPro" id="IPR008365">
    <property type="entry name" value="Prostanoid_rcpt"/>
</dbReference>
<dbReference type="InterPro" id="IPR006571">
    <property type="entry name" value="TLDc_dom"/>
</dbReference>
<dbReference type="Pfam" id="PF00001">
    <property type="entry name" value="7tm_1"/>
    <property type="match status" value="1"/>
</dbReference>
<evidence type="ECO:0000259" key="15">
    <source>
        <dbReference type="PROSITE" id="PS51886"/>
    </source>
</evidence>
<dbReference type="PROSITE" id="PS00237">
    <property type="entry name" value="G_PROTEIN_RECEP_F1_1"/>
    <property type="match status" value="1"/>
</dbReference>
<evidence type="ECO:0000313" key="17">
    <source>
        <dbReference type="Proteomes" id="UP001176941"/>
    </source>
</evidence>
<feature type="transmembrane region" description="Helical" evidence="13">
    <location>
        <begin position="30"/>
        <end position="54"/>
    </location>
</feature>
<dbReference type="PROSITE" id="PS51886">
    <property type="entry name" value="TLDC"/>
    <property type="match status" value="1"/>
</dbReference>
<dbReference type="PRINTS" id="PR00855">
    <property type="entry name" value="PRSTNOIDFPR"/>
</dbReference>
<keyword evidence="8" id="KW-1015">Disulfide bond</keyword>
<dbReference type="Gene3D" id="1.20.1070.10">
    <property type="entry name" value="Rhodopsin 7-helix transmembrane proteins"/>
    <property type="match status" value="1"/>
</dbReference>
<keyword evidence="7 13" id="KW-0472">Membrane</keyword>
<dbReference type="EMBL" id="OX459937">
    <property type="protein sequence ID" value="CAI9152000.1"/>
    <property type="molecule type" value="Genomic_DNA"/>
</dbReference>
<keyword evidence="4 13" id="KW-0812">Transmembrane</keyword>
<keyword evidence="17" id="KW-1185">Reference proteome</keyword>
<feature type="transmembrane region" description="Helical" evidence="13">
    <location>
        <begin position="200"/>
        <end position="228"/>
    </location>
</feature>
<keyword evidence="11" id="KW-0807">Transducer</keyword>
<evidence type="ECO:0000256" key="6">
    <source>
        <dbReference type="ARBA" id="ARBA00023040"/>
    </source>
</evidence>
<dbReference type="Proteomes" id="UP001176941">
    <property type="component" value="Chromosome 1"/>
</dbReference>
<gene>
    <name evidence="16" type="ORF">MRATA1EN1_LOCUS962</name>
</gene>
<dbReference type="PANTHER" id="PTHR11866">
    <property type="entry name" value="G-PROTEIN COUPLED RECEPTOR FAMILY 1 MEMBER"/>
    <property type="match status" value="1"/>
</dbReference>
<sequence length="787" mass="89453">MSTNSSIQSVSPASELLSNTTCQLEEDLSISFSIIFMTVGILSNSLAIAILMKAYQRFRQKYKSSFLLLASALVITDFFGHLINGTIAVFVYASDKDWIYFDKSNILCSIFGICMVFSGLCPLFLGSLMAIERCIGVTKPIFHSTKITTKHVKMMLSGVCFFAIFVALLPILGHRDYKIQASRTWCFYKTDQIKDWEDRFYLLLFAFLGLLALGVSFVCNAITGISLLKVKFRSQQHRQGRSHHFEMVIQLLGIMCVSCVCWSPFLVTMASIGMNIQDFKDSCERTLFTLRMATWNQILDPWVYILLRKAVLRNLYVCTRRCCGVHVISLHVWELSSIKNSLKVAAISDLPVTEKKQFSLHQKVKSSGENDIYRTMAVTTRLTWNEERSFQKLLGNVSLRLLYKSSVHGNDIAEMQNRCRCQGSTLTVIYHSDNIFGIFMLGHGSEMSKSFIEPNASFFFSLQKDETMEMKSVFLNSTVTSNFKSLIFNFSSYDNKYLSLNFSNRCINIPRFLKEKLRAKSDSDSPYLECEVFRVEGIKNETGYINRITRATQHRNSLLFLDVRASSPYADLVSEIHILLLGPVGITEQYRIYSIKDGKNGQSLPFRLCDSMGLDENEGVGLCVDDIPHILKGCVPDRYKFSPHKPITPKHPTSITSPSLKDRIHCVAFVFDINSMDNLSYKMMAKFKQIQKEVINCGVAQVALLTKVKNCNEVLQDNFLKMNKAMISQSQIQNVNRRLGIPLSRILVVENYASEREMGPLKDILILSALKQMFRAADDFLEDLPLE</sequence>
<evidence type="ECO:0000256" key="9">
    <source>
        <dbReference type="ARBA" id="ARBA00023170"/>
    </source>
</evidence>
<evidence type="ECO:0000256" key="8">
    <source>
        <dbReference type="ARBA" id="ARBA00023157"/>
    </source>
</evidence>
<evidence type="ECO:0000256" key="11">
    <source>
        <dbReference type="ARBA" id="ARBA00023224"/>
    </source>
</evidence>
<evidence type="ECO:0000313" key="16">
    <source>
        <dbReference type="EMBL" id="CAI9152000.1"/>
    </source>
</evidence>
<comment type="subcellular location">
    <subcellularLocation>
        <location evidence="1">Cell membrane</location>
        <topology evidence="1">Multi-pass membrane protein</topology>
    </subcellularLocation>
</comment>
<keyword evidence="10" id="KW-0325">Glycoprotein</keyword>
<dbReference type="SUPFAM" id="SSF81321">
    <property type="entry name" value="Family A G protein-coupled receptor-like"/>
    <property type="match status" value="1"/>
</dbReference>
<dbReference type="PRINTS" id="PR01788">
    <property type="entry name" value="PROSTANOIDR"/>
</dbReference>
<protein>
    <recommendedName>
        <fullName evidence="2">Prostaglandin F2-alpha receptor</fullName>
    </recommendedName>
    <alternativeName>
        <fullName evidence="12">Prostanoid FP receptor</fullName>
    </alternativeName>
</protein>
<dbReference type="PRINTS" id="PR00428">
    <property type="entry name" value="PROSTAGLNDNR"/>
</dbReference>
<organism evidence="16 17">
    <name type="scientific">Rangifer tarandus platyrhynchus</name>
    <name type="common">Svalbard reindeer</name>
    <dbReference type="NCBI Taxonomy" id="3082113"/>
    <lineage>
        <taxon>Eukaryota</taxon>
        <taxon>Metazoa</taxon>
        <taxon>Chordata</taxon>
        <taxon>Craniata</taxon>
        <taxon>Vertebrata</taxon>
        <taxon>Euteleostomi</taxon>
        <taxon>Mammalia</taxon>
        <taxon>Eutheria</taxon>
        <taxon>Laurasiatheria</taxon>
        <taxon>Artiodactyla</taxon>
        <taxon>Ruminantia</taxon>
        <taxon>Pecora</taxon>
        <taxon>Cervidae</taxon>
        <taxon>Odocoileinae</taxon>
        <taxon>Rangifer</taxon>
    </lineage>
</organism>
<evidence type="ECO:0000256" key="1">
    <source>
        <dbReference type="ARBA" id="ARBA00004651"/>
    </source>
</evidence>
<evidence type="ECO:0000259" key="14">
    <source>
        <dbReference type="PROSITE" id="PS50262"/>
    </source>
</evidence>
<name>A0ABN8XTN8_RANTA</name>
<evidence type="ECO:0000256" key="12">
    <source>
        <dbReference type="ARBA" id="ARBA00030154"/>
    </source>
</evidence>
<feature type="transmembrane region" description="Helical" evidence="13">
    <location>
        <begin position="152"/>
        <end position="172"/>
    </location>
</feature>
<dbReference type="PROSITE" id="PS50262">
    <property type="entry name" value="G_PROTEIN_RECEP_F1_2"/>
    <property type="match status" value="1"/>
</dbReference>
<evidence type="ECO:0000256" key="3">
    <source>
        <dbReference type="ARBA" id="ARBA00022475"/>
    </source>
</evidence>
<feature type="transmembrane region" description="Helical" evidence="13">
    <location>
        <begin position="249"/>
        <end position="274"/>
    </location>
</feature>
<dbReference type="PANTHER" id="PTHR11866:SF4">
    <property type="entry name" value="PROSTAGLANDIN F2-ALPHA RECEPTOR"/>
    <property type="match status" value="1"/>
</dbReference>
<keyword evidence="3" id="KW-1003">Cell membrane</keyword>
<dbReference type="InterPro" id="IPR000276">
    <property type="entry name" value="GPCR_Rhodpsn"/>
</dbReference>
<dbReference type="CDD" id="cd15145">
    <property type="entry name" value="7tmA_FP"/>
    <property type="match status" value="1"/>
</dbReference>
<dbReference type="InterPro" id="IPR001244">
    <property type="entry name" value="Prostglndn_DP_rcpt"/>
</dbReference>
<keyword evidence="6" id="KW-0297">G-protein coupled receptor</keyword>
<feature type="transmembrane region" description="Helical" evidence="13">
    <location>
        <begin position="66"/>
        <end position="92"/>
    </location>
</feature>
<evidence type="ECO:0000256" key="7">
    <source>
        <dbReference type="ARBA" id="ARBA00023136"/>
    </source>
</evidence>
<evidence type="ECO:0000256" key="4">
    <source>
        <dbReference type="ARBA" id="ARBA00022692"/>
    </source>
</evidence>
<feature type="domain" description="G-protein coupled receptors family 1 profile" evidence="14">
    <location>
        <begin position="43"/>
        <end position="304"/>
    </location>
</feature>
<evidence type="ECO:0000256" key="13">
    <source>
        <dbReference type="SAM" id="Phobius"/>
    </source>
</evidence>
<evidence type="ECO:0000256" key="2">
    <source>
        <dbReference type="ARBA" id="ARBA00013486"/>
    </source>
</evidence>
<keyword evidence="5 13" id="KW-1133">Transmembrane helix</keyword>
<evidence type="ECO:0000256" key="5">
    <source>
        <dbReference type="ARBA" id="ARBA00022989"/>
    </source>
</evidence>
<dbReference type="InterPro" id="IPR000141">
    <property type="entry name" value="PglndnF_rcpt"/>
</dbReference>
<feature type="transmembrane region" description="Helical" evidence="13">
    <location>
        <begin position="104"/>
        <end position="131"/>
    </location>
</feature>